<accession>A0ABQ5Q3S4</accession>
<keyword evidence="2" id="KW-1185">Reference proteome</keyword>
<protein>
    <submittedName>
        <fullName evidence="1">NosL family protein</fullName>
    </submittedName>
</protein>
<dbReference type="Proteomes" id="UP001165089">
    <property type="component" value="Unassembled WGS sequence"/>
</dbReference>
<name>A0ABQ5Q3S4_9BACT</name>
<organism evidence="1 2">
    <name type="scientific">Geothrix rubra</name>
    <dbReference type="NCBI Taxonomy" id="2927977"/>
    <lineage>
        <taxon>Bacteria</taxon>
        <taxon>Pseudomonadati</taxon>
        <taxon>Acidobacteriota</taxon>
        <taxon>Holophagae</taxon>
        <taxon>Holophagales</taxon>
        <taxon>Holophagaceae</taxon>
        <taxon>Geothrix</taxon>
    </lineage>
</organism>
<gene>
    <name evidence="1" type="ORF">GETHPA_08060</name>
</gene>
<dbReference type="Pfam" id="PF05573">
    <property type="entry name" value="NosL"/>
    <property type="match status" value="1"/>
</dbReference>
<reference evidence="1 2" key="1">
    <citation type="journal article" date="2023" name="Antonie Van Leeuwenhoek">
        <title>Mesoterricola silvestris gen. nov., sp. nov., Mesoterricola sediminis sp. nov., Geothrix oryzae sp. nov., Geothrix edaphica sp. nov., Geothrix rubra sp. nov., and Geothrix limicola sp. nov., six novel members of Acidobacteriota isolated from soils.</title>
        <authorList>
            <person name="Itoh H."/>
            <person name="Sugisawa Y."/>
            <person name="Mise K."/>
            <person name="Xu Z."/>
            <person name="Kuniyasu M."/>
            <person name="Ushijima N."/>
            <person name="Kawano K."/>
            <person name="Kobayashi E."/>
            <person name="Shiratori Y."/>
            <person name="Masuda Y."/>
            <person name="Senoo K."/>
        </authorList>
    </citation>
    <scope>NUCLEOTIDE SEQUENCE [LARGE SCALE GENOMIC DNA]</scope>
    <source>
        <strain evidence="1 2">Red803</strain>
    </source>
</reference>
<dbReference type="RefSeq" id="WP_285723186.1">
    <property type="nucleotide sequence ID" value="NZ_BSDD01000001.1"/>
</dbReference>
<dbReference type="Gene3D" id="3.30.70.2050">
    <property type="match status" value="1"/>
</dbReference>
<dbReference type="PANTHER" id="PTHR41247:SF1">
    <property type="entry name" value="HTH-TYPE TRANSCRIPTIONAL REPRESSOR YCNK"/>
    <property type="match status" value="1"/>
</dbReference>
<dbReference type="PANTHER" id="PTHR41247">
    <property type="entry name" value="HTH-TYPE TRANSCRIPTIONAL REPRESSOR YCNK"/>
    <property type="match status" value="1"/>
</dbReference>
<dbReference type="SUPFAM" id="SSF160387">
    <property type="entry name" value="NosL/MerB-like"/>
    <property type="match status" value="1"/>
</dbReference>
<evidence type="ECO:0000313" key="1">
    <source>
        <dbReference type="EMBL" id="GLH69273.1"/>
    </source>
</evidence>
<evidence type="ECO:0000313" key="2">
    <source>
        <dbReference type="Proteomes" id="UP001165089"/>
    </source>
</evidence>
<dbReference type="InterPro" id="IPR008719">
    <property type="entry name" value="N2O_reductase_NosL"/>
</dbReference>
<comment type="caution">
    <text evidence="1">The sequence shown here is derived from an EMBL/GenBank/DDBJ whole genome shotgun (WGS) entry which is preliminary data.</text>
</comment>
<dbReference type="EMBL" id="BSDD01000001">
    <property type="protein sequence ID" value="GLH69273.1"/>
    <property type="molecule type" value="Genomic_DNA"/>
</dbReference>
<proteinExistence type="predicted"/>
<sequence>MFPAGLFLACLLLPGGPTGRGAAKGGLSVEAPQACGLCGMDRTRFARSRMLLEREDGSNTGVCSLHCALEALEHPEGSPVRALRVADRAHPGTLVEARACTWVIGGDLPGVMARTATWAFADAGEARAFARRHGGRVAGFEAAREALRQEGAE</sequence>